<feature type="domain" description="MULE transposase" evidence="3">
    <location>
        <begin position="119"/>
        <end position="213"/>
    </location>
</feature>
<keyword evidence="5" id="KW-1185">Reference proteome</keyword>
<protein>
    <recommendedName>
        <fullName evidence="1">Protein FAR1-RELATED SEQUENCE</fullName>
    </recommendedName>
</protein>
<dbReference type="AlphaFoldDB" id="A0A8T0PCQ8"/>
<dbReference type="GO" id="GO:0008270">
    <property type="term" value="F:zinc ion binding"/>
    <property type="evidence" value="ECO:0007669"/>
    <property type="project" value="UniProtKB-UniRule"/>
</dbReference>
<comment type="subcellular location">
    <subcellularLocation>
        <location evidence="1">Nucleus</location>
    </subcellularLocation>
</comment>
<evidence type="ECO:0000313" key="4">
    <source>
        <dbReference type="EMBL" id="KAG2558745.1"/>
    </source>
</evidence>
<comment type="similarity">
    <text evidence="1">Belongs to the FHY3/FAR1 family.</text>
</comment>
<evidence type="ECO:0000256" key="2">
    <source>
        <dbReference type="SAM" id="MobiDB-lite"/>
    </source>
</evidence>
<feature type="compositionally biased region" description="Basic and acidic residues" evidence="2">
    <location>
        <begin position="641"/>
        <end position="658"/>
    </location>
</feature>
<dbReference type="EMBL" id="CM029052">
    <property type="protein sequence ID" value="KAG2558745.1"/>
    <property type="molecule type" value="Genomic_DNA"/>
</dbReference>
<dbReference type="PANTHER" id="PTHR31669">
    <property type="entry name" value="PROTEIN FAR1-RELATED SEQUENCE 10-RELATED"/>
    <property type="match status" value="1"/>
</dbReference>
<dbReference type="Proteomes" id="UP000823388">
    <property type="component" value="Chromosome 8N"/>
</dbReference>
<organism evidence="4 5">
    <name type="scientific">Panicum virgatum</name>
    <name type="common">Blackwell switchgrass</name>
    <dbReference type="NCBI Taxonomy" id="38727"/>
    <lineage>
        <taxon>Eukaryota</taxon>
        <taxon>Viridiplantae</taxon>
        <taxon>Streptophyta</taxon>
        <taxon>Embryophyta</taxon>
        <taxon>Tracheophyta</taxon>
        <taxon>Spermatophyta</taxon>
        <taxon>Magnoliopsida</taxon>
        <taxon>Liliopsida</taxon>
        <taxon>Poales</taxon>
        <taxon>Poaceae</taxon>
        <taxon>PACMAD clade</taxon>
        <taxon>Panicoideae</taxon>
        <taxon>Panicodae</taxon>
        <taxon>Paniceae</taxon>
        <taxon>Panicinae</taxon>
        <taxon>Panicum</taxon>
        <taxon>Panicum sect. Hiantes</taxon>
    </lineage>
</organism>
<feature type="region of interest" description="Disordered" evidence="2">
    <location>
        <begin position="508"/>
        <end position="577"/>
    </location>
</feature>
<keyword evidence="1" id="KW-0862">Zinc</keyword>
<name>A0A8T0PCQ8_PANVG</name>
<comment type="caution">
    <text evidence="4">The sequence shown here is derived from an EMBL/GenBank/DDBJ whole genome shotgun (WGS) entry which is preliminary data.</text>
</comment>
<dbReference type="InterPro" id="IPR018289">
    <property type="entry name" value="MULE_transposase_dom"/>
</dbReference>
<comment type="function">
    <text evidence="1">Putative transcription activator involved in regulating light control of development.</text>
</comment>
<sequence length="680" mass="78152">MTRYMHAHKNMEEGMCDIFNIMTRNGVPHQAALNVMADLYDGRHMWGFTEKDIKNMKAEKVREERDDDLNKLLQFFRECKEKNEHFYWDVDADPKTGVVRNIFWSHASQRAEYRDFGDVITFDTTHKTNSRRMPLPMFVGANNNLKNVTFGQALIGDESTGSFRWMFETFKSCMGGRQPHVYCVLPDEDPAMRQAIKVVFDKTHHRNCRWHILRLWEFKLDQLYTQHKDMKLKEKLEFLINYPLGPTQFEVEWNRLVVECGIAEHPAIKALWEKRERWISAYFKGMYCGRMTLTQRSESQNKVLKDGYVNESSSLHMFAKRMLDSLQHTDHMDAGETHAEVVRACKAKFEEQLSRVYTRAVYQEYKKQYNNSTTFVIEPDPDPRVKNGWSVKHENGEGSFCWAQHAFRVVADKDAGEYSCECKQREHTVRRIPERYILKRYTRDAKEEVTWDRHDGGRIGAQARKEQCRMSKLLPKLMRLGRAGSKSDHAFEEANRQLDKITPGIELFPRSADDESSGPAPPASGSVEQSGSAGTNSPPSSTPMHAGMLLIEPPMSRTKGRGPGKQKKNDVQAPLNGTSLSTYTRVNYGDKQCSICGVRGTHYSTTCQMNPDRSKSAEMRAARQNTKKNDGPPRKRGRPKIIKDLHDERDLSQDKLSEDELPVTRTHSTATDGCVGQVGA</sequence>
<dbReference type="PANTHER" id="PTHR31669:SF217">
    <property type="entry name" value="PROTEIN FAR1-RELATED SEQUENCE"/>
    <property type="match status" value="1"/>
</dbReference>
<keyword evidence="1" id="KW-0863">Zinc-finger</keyword>
<evidence type="ECO:0000313" key="5">
    <source>
        <dbReference type="Proteomes" id="UP000823388"/>
    </source>
</evidence>
<evidence type="ECO:0000256" key="1">
    <source>
        <dbReference type="RuleBase" id="RU367018"/>
    </source>
</evidence>
<dbReference type="GO" id="GO:0005634">
    <property type="term" value="C:nucleus"/>
    <property type="evidence" value="ECO:0007669"/>
    <property type="project" value="UniProtKB-SubCell"/>
</dbReference>
<gene>
    <name evidence="4" type="ORF">PVAP13_8NG344716</name>
</gene>
<feature type="compositionally biased region" description="Basic and acidic residues" evidence="2">
    <location>
        <begin position="612"/>
        <end position="633"/>
    </location>
</feature>
<dbReference type="Pfam" id="PF10551">
    <property type="entry name" value="MULE"/>
    <property type="match status" value="1"/>
</dbReference>
<proteinExistence type="inferred from homology"/>
<keyword evidence="1" id="KW-0539">Nucleus</keyword>
<evidence type="ECO:0000259" key="3">
    <source>
        <dbReference type="Pfam" id="PF10551"/>
    </source>
</evidence>
<feature type="compositionally biased region" description="Polar residues" evidence="2">
    <location>
        <begin position="527"/>
        <end position="543"/>
    </location>
</feature>
<reference evidence="4 5" key="1">
    <citation type="submission" date="2020-05" db="EMBL/GenBank/DDBJ databases">
        <title>WGS assembly of Panicum virgatum.</title>
        <authorList>
            <person name="Lovell J.T."/>
            <person name="Jenkins J."/>
            <person name="Shu S."/>
            <person name="Juenger T.E."/>
            <person name="Schmutz J."/>
        </authorList>
    </citation>
    <scope>NUCLEOTIDE SEQUENCE [LARGE SCALE GENOMIC DNA]</scope>
    <source>
        <strain evidence="5">cv. AP13</strain>
    </source>
</reference>
<feature type="region of interest" description="Disordered" evidence="2">
    <location>
        <begin position="608"/>
        <end position="680"/>
    </location>
</feature>
<dbReference type="GO" id="GO:0006355">
    <property type="term" value="P:regulation of DNA-templated transcription"/>
    <property type="evidence" value="ECO:0007669"/>
    <property type="project" value="UniProtKB-UniRule"/>
</dbReference>
<keyword evidence="1" id="KW-0479">Metal-binding</keyword>
<accession>A0A8T0PCQ8</accession>
<dbReference type="InterPro" id="IPR031052">
    <property type="entry name" value="FHY3/FAR1"/>
</dbReference>